<accession>A0AA88CTN6</accession>
<keyword evidence="3" id="KW-1185">Reference proteome</keyword>
<evidence type="ECO:0000313" key="3">
    <source>
        <dbReference type="Proteomes" id="UP001187192"/>
    </source>
</evidence>
<protein>
    <submittedName>
        <fullName evidence="2">Uncharacterized protein</fullName>
    </submittedName>
</protein>
<dbReference type="AlphaFoldDB" id="A0AA88CTN6"/>
<reference evidence="2" key="1">
    <citation type="submission" date="2023-07" db="EMBL/GenBank/DDBJ databases">
        <title>draft genome sequence of fig (Ficus carica).</title>
        <authorList>
            <person name="Takahashi T."/>
            <person name="Nishimura K."/>
        </authorList>
    </citation>
    <scope>NUCLEOTIDE SEQUENCE</scope>
</reference>
<comment type="caution">
    <text evidence="2">The sequence shown here is derived from an EMBL/GenBank/DDBJ whole genome shotgun (WGS) entry which is preliminary data.</text>
</comment>
<proteinExistence type="predicted"/>
<organism evidence="2 3">
    <name type="scientific">Ficus carica</name>
    <name type="common">Common fig</name>
    <dbReference type="NCBI Taxonomy" id="3494"/>
    <lineage>
        <taxon>Eukaryota</taxon>
        <taxon>Viridiplantae</taxon>
        <taxon>Streptophyta</taxon>
        <taxon>Embryophyta</taxon>
        <taxon>Tracheophyta</taxon>
        <taxon>Spermatophyta</taxon>
        <taxon>Magnoliopsida</taxon>
        <taxon>eudicotyledons</taxon>
        <taxon>Gunneridae</taxon>
        <taxon>Pentapetalae</taxon>
        <taxon>rosids</taxon>
        <taxon>fabids</taxon>
        <taxon>Rosales</taxon>
        <taxon>Moraceae</taxon>
        <taxon>Ficeae</taxon>
        <taxon>Ficus</taxon>
    </lineage>
</organism>
<evidence type="ECO:0000313" key="2">
    <source>
        <dbReference type="EMBL" id="GMN29382.1"/>
    </source>
</evidence>
<dbReference type="EMBL" id="BTGU01009892">
    <property type="protein sequence ID" value="GMN29382.1"/>
    <property type="molecule type" value="Genomic_DNA"/>
</dbReference>
<dbReference type="Proteomes" id="UP001187192">
    <property type="component" value="Unassembled WGS sequence"/>
</dbReference>
<sequence length="107" mass="11475">MIGPRLGFGTGVRFRDNGRALVLRMHYGIGVGVGLRNKDRGRVSRQRSVLGYETGGWGWVSRQGSGLSSGFGTGLGSGFEMSVEDGFRGRGPVEGGDRGRSRSRISR</sequence>
<gene>
    <name evidence="2" type="ORF">TIFTF001_051721</name>
</gene>
<evidence type="ECO:0000256" key="1">
    <source>
        <dbReference type="SAM" id="MobiDB-lite"/>
    </source>
</evidence>
<feature type="region of interest" description="Disordered" evidence="1">
    <location>
        <begin position="86"/>
        <end position="107"/>
    </location>
</feature>
<name>A0AA88CTN6_FICCA</name>